<reference evidence="7 8" key="1">
    <citation type="submission" date="2019-12" db="EMBL/GenBank/DDBJ databases">
        <authorList>
            <person name="Scholz U."/>
            <person name="Mascher M."/>
            <person name="Fiebig A."/>
        </authorList>
    </citation>
    <scope>NUCLEOTIDE SEQUENCE</scope>
</reference>
<dbReference type="Pfam" id="PF05078">
    <property type="entry name" value="DUF679"/>
    <property type="match status" value="1"/>
</dbReference>
<sequence>MAQTLGSKAFQGLGDLIKLLPTGPKAFQGLGDLIRLLPTGTVFLFQFLYRVLTDNGHCSVVNKVLSGVLLGICGFSCAFSCFTDSYTDADGKVYYGIVTGKGLWPFWDPKSSTTDLSNYRLRLGDFVHAALSVLVFAIVGLLDSNTVSCYYPSFESKQKVLLMVLPPAIGTLVSASAVIFPNNRHGIGYPASPAQILWLRLPLLPE</sequence>
<comment type="subcellular location">
    <subcellularLocation>
        <location evidence="1">Membrane</location>
        <topology evidence="1">Multi-pass membrane protein</topology>
    </subcellularLocation>
</comment>
<feature type="transmembrane region" description="Helical" evidence="6">
    <location>
        <begin position="126"/>
        <end position="148"/>
    </location>
</feature>
<keyword evidence="5 6" id="KW-0472">Membrane</keyword>
<evidence type="ECO:0000256" key="5">
    <source>
        <dbReference type="ARBA" id="ARBA00023136"/>
    </source>
</evidence>
<evidence type="ECO:0000256" key="6">
    <source>
        <dbReference type="SAM" id="Phobius"/>
    </source>
</evidence>
<feature type="transmembrane region" description="Helical" evidence="6">
    <location>
        <begin position="160"/>
        <end position="180"/>
    </location>
</feature>
<comment type="similarity">
    <text evidence="2">Belongs to the plant DMP1 protein family.</text>
</comment>
<dbReference type="EMBL" id="LR743588">
    <property type="protein sequence ID" value="CAA2614374.1"/>
    <property type="molecule type" value="Genomic_DNA"/>
</dbReference>
<dbReference type="InterPro" id="IPR007770">
    <property type="entry name" value="DMP"/>
</dbReference>
<accession>A0A7I8IBB0</accession>
<gene>
    <name evidence="7" type="ORF">SI7747_01000761</name>
</gene>
<evidence type="ECO:0000256" key="1">
    <source>
        <dbReference type="ARBA" id="ARBA00004141"/>
    </source>
</evidence>
<keyword evidence="4 6" id="KW-1133">Transmembrane helix</keyword>
<proteinExistence type="inferred from homology"/>
<dbReference type="EMBL" id="CACRZD030000001">
    <property type="protein sequence ID" value="CAA6654171.1"/>
    <property type="molecule type" value="Genomic_DNA"/>
</dbReference>
<dbReference type="GO" id="GO:0005737">
    <property type="term" value="C:cytoplasm"/>
    <property type="evidence" value="ECO:0007669"/>
    <property type="project" value="UniProtKB-ARBA"/>
</dbReference>
<protein>
    <submittedName>
        <fullName evidence="7">Uncharacterized protein</fullName>
    </submittedName>
</protein>
<dbReference type="Proteomes" id="UP001189122">
    <property type="component" value="Unassembled WGS sequence"/>
</dbReference>
<evidence type="ECO:0000256" key="2">
    <source>
        <dbReference type="ARBA" id="ARBA00008707"/>
    </source>
</evidence>
<evidence type="ECO:0000256" key="3">
    <source>
        <dbReference type="ARBA" id="ARBA00022692"/>
    </source>
</evidence>
<dbReference type="PANTHER" id="PTHR31621:SF66">
    <property type="entry name" value="PROTEIN DMP2"/>
    <property type="match status" value="1"/>
</dbReference>
<dbReference type="GO" id="GO:0016020">
    <property type="term" value="C:membrane"/>
    <property type="evidence" value="ECO:0007669"/>
    <property type="project" value="UniProtKB-SubCell"/>
</dbReference>
<organism evidence="7">
    <name type="scientific">Spirodela intermedia</name>
    <name type="common">Intermediate duckweed</name>
    <dbReference type="NCBI Taxonomy" id="51605"/>
    <lineage>
        <taxon>Eukaryota</taxon>
        <taxon>Viridiplantae</taxon>
        <taxon>Streptophyta</taxon>
        <taxon>Embryophyta</taxon>
        <taxon>Tracheophyta</taxon>
        <taxon>Spermatophyta</taxon>
        <taxon>Magnoliopsida</taxon>
        <taxon>Liliopsida</taxon>
        <taxon>Araceae</taxon>
        <taxon>Lemnoideae</taxon>
        <taxon>Spirodela</taxon>
    </lineage>
</organism>
<keyword evidence="8" id="KW-1185">Reference proteome</keyword>
<name>A0A7I8IBB0_SPIIN</name>
<feature type="transmembrane region" description="Helical" evidence="6">
    <location>
        <begin position="33"/>
        <end position="52"/>
    </location>
</feature>
<evidence type="ECO:0000256" key="4">
    <source>
        <dbReference type="ARBA" id="ARBA00022989"/>
    </source>
</evidence>
<feature type="transmembrane region" description="Helical" evidence="6">
    <location>
        <begin position="64"/>
        <end position="86"/>
    </location>
</feature>
<evidence type="ECO:0000313" key="7">
    <source>
        <dbReference type="EMBL" id="CAA2614374.1"/>
    </source>
</evidence>
<dbReference type="PANTHER" id="PTHR31621">
    <property type="entry name" value="PROTEIN DMP3"/>
    <property type="match status" value="1"/>
</dbReference>
<keyword evidence="3 6" id="KW-0812">Transmembrane</keyword>
<dbReference type="AlphaFoldDB" id="A0A7I8IBB0"/>
<evidence type="ECO:0000313" key="8">
    <source>
        <dbReference type="Proteomes" id="UP001189122"/>
    </source>
</evidence>
<dbReference type="GO" id="GO:0010256">
    <property type="term" value="P:endomembrane system organization"/>
    <property type="evidence" value="ECO:0007669"/>
    <property type="project" value="TreeGrafter"/>
</dbReference>